<feature type="chain" id="PRO_5044257219" evidence="2">
    <location>
        <begin position="23"/>
        <end position="451"/>
    </location>
</feature>
<proteinExistence type="predicted"/>
<dbReference type="HOGENOM" id="CLU_607541_0_0_1"/>
<accession>A0A0D3JEW7</accession>
<dbReference type="PaxDb" id="2903-EOD22052"/>
<dbReference type="RefSeq" id="XP_005774481.1">
    <property type="nucleotide sequence ID" value="XM_005774424.1"/>
</dbReference>
<dbReference type="GeneID" id="17267592"/>
<organism evidence="3 4">
    <name type="scientific">Emiliania huxleyi (strain CCMP1516)</name>
    <dbReference type="NCBI Taxonomy" id="280463"/>
    <lineage>
        <taxon>Eukaryota</taxon>
        <taxon>Haptista</taxon>
        <taxon>Haptophyta</taxon>
        <taxon>Prymnesiophyceae</taxon>
        <taxon>Isochrysidales</taxon>
        <taxon>Noelaerhabdaceae</taxon>
        <taxon>Emiliania</taxon>
    </lineage>
</organism>
<evidence type="ECO:0000256" key="2">
    <source>
        <dbReference type="SAM" id="SignalP"/>
    </source>
</evidence>
<evidence type="ECO:0000313" key="3">
    <source>
        <dbReference type="EnsemblProtists" id="EOD22052"/>
    </source>
</evidence>
<feature type="region of interest" description="Disordered" evidence="1">
    <location>
        <begin position="24"/>
        <end position="59"/>
    </location>
</feature>
<feature type="signal peptide" evidence="2">
    <location>
        <begin position="1"/>
        <end position="22"/>
    </location>
</feature>
<dbReference type="Proteomes" id="UP000013827">
    <property type="component" value="Unassembled WGS sequence"/>
</dbReference>
<dbReference type="KEGG" id="ehx:EMIHUDRAFT_240566"/>
<name>A0A0D3JEW7_EMIH1</name>
<dbReference type="AlphaFoldDB" id="A0A0D3JEW7"/>
<dbReference type="EnsemblProtists" id="EOD22052">
    <property type="protein sequence ID" value="EOD22052"/>
    <property type="gene ID" value="EMIHUDRAFT_240566"/>
</dbReference>
<evidence type="ECO:0000256" key="1">
    <source>
        <dbReference type="SAM" id="MobiDB-lite"/>
    </source>
</evidence>
<evidence type="ECO:0000313" key="4">
    <source>
        <dbReference type="Proteomes" id="UP000013827"/>
    </source>
</evidence>
<keyword evidence="4" id="KW-1185">Reference proteome</keyword>
<feature type="region of interest" description="Disordered" evidence="1">
    <location>
        <begin position="426"/>
        <end position="451"/>
    </location>
</feature>
<protein>
    <submittedName>
        <fullName evidence="3">Uncharacterized protein</fullName>
    </submittedName>
</protein>
<sequence length="451" mass="47606">MALRVLALILLVLAAPIQACTGSPDCRSPDGPSQQCSDDAGPPWVDDEEHFGSKRYHEGTPATPVLASGECPDPLATSCATKGIKSAHLDGPIDCGGSGWFCRILPQEGWVPEGGFQDSNFAHCSTPNADEKDTDGHCHGSDDDSTYGWWARDHWFRGYAGTLHCCCGWGEPMHGVVNRCDYRKFVTRVEVDTCRDANEEHNVDFGPTCEAHALKADPLDATPSQIAAATTAIQQKASTLKDKSVPTKAFSKAFATANSGLEQLTELANKYDEEHKLKEKVLATIEGPREKAMAALAEASAHASSVSAAATAALQGVRDGIHARSSGIAANSASFIFSTAAKVDDKYHIADKAGDGLFARGSKGSLTSRPGSLARAEEYGLAEKTSKLVETLDKEYLNGKVAPIAHAAYEAATSMLTTGSEYIKAGLEEARGGESAPEAAPDDEATTTTSA</sequence>
<dbReference type="eggNOG" id="ENOG502SF0G">
    <property type="taxonomic scope" value="Eukaryota"/>
</dbReference>
<reference evidence="3" key="2">
    <citation type="submission" date="2024-10" db="UniProtKB">
        <authorList>
            <consortium name="EnsemblProtists"/>
        </authorList>
    </citation>
    <scope>IDENTIFICATION</scope>
</reference>
<keyword evidence="2" id="KW-0732">Signal</keyword>
<reference evidence="4" key="1">
    <citation type="journal article" date="2013" name="Nature">
        <title>Pan genome of the phytoplankton Emiliania underpins its global distribution.</title>
        <authorList>
            <person name="Read B.A."/>
            <person name="Kegel J."/>
            <person name="Klute M.J."/>
            <person name="Kuo A."/>
            <person name="Lefebvre S.C."/>
            <person name="Maumus F."/>
            <person name="Mayer C."/>
            <person name="Miller J."/>
            <person name="Monier A."/>
            <person name="Salamov A."/>
            <person name="Young J."/>
            <person name="Aguilar M."/>
            <person name="Claverie J.M."/>
            <person name="Frickenhaus S."/>
            <person name="Gonzalez K."/>
            <person name="Herman E.K."/>
            <person name="Lin Y.C."/>
            <person name="Napier J."/>
            <person name="Ogata H."/>
            <person name="Sarno A.F."/>
            <person name="Shmutz J."/>
            <person name="Schroeder D."/>
            <person name="de Vargas C."/>
            <person name="Verret F."/>
            <person name="von Dassow P."/>
            <person name="Valentin K."/>
            <person name="Van de Peer Y."/>
            <person name="Wheeler G."/>
            <person name="Dacks J.B."/>
            <person name="Delwiche C.F."/>
            <person name="Dyhrman S.T."/>
            <person name="Glockner G."/>
            <person name="John U."/>
            <person name="Richards T."/>
            <person name="Worden A.Z."/>
            <person name="Zhang X."/>
            <person name="Grigoriev I.V."/>
            <person name="Allen A.E."/>
            <person name="Bidle K."/>
            <person name="Borodovsky M."/>
            <person name="Bowler C."/>
            <person name="Brownlee C."/>
            <person name="Cock J.M."/>
            <person name="Elias M."/>
            <person name="Gladyshev V.N."/>
            <person name="Groth M."/>
            <person name="Guda C."/>
            <person name="Hadaegh A."/>
            <person name="Iglesias-Rodriguez M.D."/>
            <person name="Jenkins J."/>
            <person name="Jones B.M."/>
            <person name="Lawson T."/>
            <person name="Leese F."/>
            <person name="Lindquist E."/>
            <person name="Lobanov A."/>
            <person name="Lomsadze A."/>
            <person name="Malik S.B."/>
            <person name="Marsh M.E."/>
            <person name="Mackinder L."/>
            <person name="Mock T."/>
            <person name="Mueller-Roeber B."/>
            <person name="Pagarete A."/>
            <person name="Parker M."/>
            <person name="Probert I."/>
            <person name="Quesneville H."/>
            <person name="Raines C."/>
            <person name="Rensing S.A."/>
            <person name="Riano-Pachon D.M."/>
            <person name="Richier S."/>
            <person name="Rokitta S."/>
            <person name="Shiraiwa Y."/>
            <person name="Soanes D.M."/>
            <person name="van der Giezen M."/>
            <person name="Wahlund T.M."/>
            <person name="Williams B."/>
            <person name="Wilson W."/>
            <person name="Wolfe G."/>
            <person name="Wurch L.L."/>
        </authorList>
    </citation>
    <scope>NUCLEOTIDE SEQUENCE</scope>
</reference>